<feature type="signal peptide" evidence="1">
    <location>
        <begin position="1"/>
        <end position="19"/>
    </location>
</feature>
<gene>
    <name evidence="2" type="ORF">TPAR_02791</name>
</gene>
<keyword evidence="3" id="KW-1185">Reference proteome</keyword>
<evidence type="ECO:0000313" key="3">
    <source>
        <dbReference type="Proteomes" id="UP000237481"/>
    </source>
</evidence>
<keyword evidence="1" id="KW-0732">Signal</keyword>
<name>A0A2S4L3J3_9HYPO</name>
<organism evidence="2 3">
    <name type="scientific">Tolypocladium paradoxum</name>
    <dbReference type="NCBI Taxonomy" id="94208"/>
    <lineage>
        <taxon>Eukaryota</taxon>
        <taxon>Fungi</taxon>
        <taxon>Dikarya</taxon>
        <taxon>Ascomycota</taxon>
        <taxon>Pezizomycotina</taxon>
        <taxon>Sordariomycetes</taxon>
        <taxon>Hypocreomycetidae</taxon>
        <taxon>Hypocreales</taxon>
        <taxon>Ophiocordycipitaceae</taxon>
        <taxon>Tolypocladium</taxon>
    </lineage>
</organism>
<dbReference type="AlphaFoldDB" id="A0A2S4L3J3"/>
<comment type="caution">
    <text evidence="2">The sequence shown here is derived from an EMBL/GenBank/DDBJ whole genome shotgun (WGS) entry which is preliminary data.</text>
</comment>
<dbReference type="STRING" id="94208.A0A2S4L3J3"/>
<sequence length="115" mass="12513">MLFSSTLAAAIVLATGANAAVLTRNKNVAQFRIYGETGCHEKNLGVWTVIDDDIKNNPCKTFRDDVKSVTVEQINVGCKLHVFTDKECKNGGHTVKQSECHNEAGGLKAWSMQCA</sequence>
<reference evidence="2 3" key="1">
    <citation type="submission" date="2018-01" db="EMBL/GenBank/DDBJ databases">
        <title>Harnessing the power of phylogenomics to disentangle the directionality and signatures of interkingdom host jumping in the parasitic fungal genus Tolypocladium.</title>
        <authorList>
            <person name="Quandt C.A."/>
            <person name="Patterson W."/>
            <person name="Spatafora J.W."/>
        </authorList>
    </citation>
    <scope>NUCLEOTIDE SEQUENCE [LARGE SCALE GENOMIC DNA]</scope>
    <source>
        <strain evidence="2 3">NRBC 100945</strain>
    </source>
</reference>
<dbReference type="Proteomes" id="UP000237481">
    <property type="component" value="Unassembled WGS sequence"/>
</dbReference>
<evidence type="ECO:0000313" key="2">
    <source>
        <dbReference type="EMBL" id="POR37009.1"/>
    </source>
</evidence>
<proteinExistence type="predicted"/>
<evidence type="ECO:0000256" key="1">
    <source>
        <dbReference type="SAM" id="SignalP"/>
    </source>
</evidence>
<dbReference type="OrthoDB" id="4691160at2759"/>
<feature type="chain" id="PRO_5015665509" evidence="1">
    <location>
        <begin position="20"/>
        <end position="115"/>
    </location>
</feature>
<accession>A0A2S4L3J3</accession>
<dbReference type="EMBL" id="PKSG01000281">
    <property type="protein sequence ID" value="POR37009.1"/>
    <property type="molecule type" value="Genomic_DNA"/>
</dbReference>
<protein>
    <submittedName>
        <fullName evidence="2">Uncharacterized protein</fullName>
    </submittedName>
</protein>